<dbReference type="PANTHER" id="PTHR10443">
    <property type="entry name" value="MICROSOMAL DIPEPTIDASE"/>
    <property type="match status" value="1"/>
</dbReference>
<dbReference type="Gene3D" id="3.20.20.140">
    <property type="entry name" value="Metal-dependent hydrolases"/>
    <property type="match status" value="1"/>
</dbReference>
<dbReference type="CDD" id="cd01301">
    <property type="entry name" value="rDP_like"/>
    <property type="match status" value="1"/>
</dbReference>
<dbReference type="KEGG" id="asol:BEN76_02230"/>
<dbReference type="GO" id="GO:0070573">
    <property type="term" value="F:metallodipeptidase activity"/>
    <property type="evidence" value="ECO:0007669"/>
    <property type="project" value="InterPro"/>
</dbReference>
<evidence type="ECO:0000313" key="1">
    <source>
        <dbReference type="EMBL" id="APV34901.1"/>
    </source>
</evidence>
<dbReference type="AlphaFoldDB" id="A0A1P8EFC1"/>
<protein>
    <submittedName>
        <fullName evidence="1">Peptidase</fullName>
    </submittedName>
</protein>
<dbReference type="Pfam" id="PF01244">
    <property type="entry name" value="Peptidase_M19"/>
    <property type="match status" value="1"/>
</dbReference>
<dbReference type="Proteomes" id="UP000185674">
    <property type="component" value="Chromosome"/>
</dbReference>
<dbReference type="RefSeq" id="WP_076032129.1">
    <property type="nucleotide sequence ID" value="NZ_BKXY01000002.1"/>
</dbReference>
<sequence>MMKVFDGHNDVLARMWLSNAPDPVAAFLETGLPGHLDLKRCQASPFAGGLFALFVPPFDYVQKHHPDKLKHTQQTAFDATEISDIIETQLSYIEQLAARSSGQIQICGDVPAIRNALEQNQLAVVIHMEGADVLDANFERLNYFYARGLRSLGPLWNTPNQFGHGLQANFPHSPDTGAGLTELGQALIQYCSERRILIDVSHMNEQAFWDTAKLSQLPLIATHSNAHQLCPQARNLTDHQLNAIKTSRGCVGVNFDTAFLRSDGQRNKATSLDIILDHIEYLMQHLGEDHVALGSDFDGGFISDQLQDVRGLTALQQAFETRGYSKEMQHKLCLDNWLNALDRVWHGGNSKLKSTQ</sequence>
<gene>
    <name evidence="1" type="ORF">BEN76_02230</name>
</gene>
<proteinExistence type="predicted"/>
<dbReference type="EMBL" id="CP016896">
    <property type="protein sequence ID" value="APV34901.1"/>
    <property type="molecule type" value="Genomic_DNA"/>
</dbReference>
<dbReference type="STRING" id="487316.BEN76_02230"/>
<dbReference type="SUPFAM" id="SSF51556">
    <property type="entry name" value="Metallo-dependent hydrolases"/>
    <property type="match status" value="1"/>
</dbReference>
<accession>A0A1P8EFC1</accession>
<reference evidence="1 2" key="1">
    <citation type="submission" date="2016-08" db="EMBL/GenBank/DDBJ databases">
        <title>Complete genome sequence of Acinetobacter baylyi strain GFJ2.</title>
        <authorList>
            <person name="Tabata M."/>
            <person name="Kuboki S."/>
            <person name="Gibu N."/>
            <person name="Kinouchi Y."/>
            <person name="Vangnai A."/>
            <person name="Kasai D."/>
            <person name="Fukuda M."/>
        </authorList>
    </citation>
    <scope>NUCLEOTIDE SEQUENCE [LARGE SCALE GENOMIC DNA]</scope>
    <source>
        <strain evidence="1 2">GFJ2</strain>
    </source>
</reference>
<organism evidence="1 2">
    <name type="scientific">Acinetobacter soli</name>
    <dbReference type="NCBI Taxonomy" id="487316"/>
    <lineage>
        <taxon>Bacteria</taxon>
        <taxon>Pseudomonadati</taxon>
        <taxon>Pseudomonadota</taxon>
        <taxon>Gammaproteobacteria</taxon>
        <taxon>Moraxellales</taxon>
        <taxon>Moraxellaceae</taxon>
        <taxon>Acinetobacter</taxon>
    </lineage>
</organism>
<dbReference type="InterPro" id="IPR032466">
    <property type="entry name" value="Metal_Hydrolase"/>
</dbReference>
<dbReference type="GO" id="GO:0006508">
    <property type="term" value="P:proteolysis"/>
    <property type="evidence" value="ECO:0007669"/>
    <property type="project" value="InterPro"/>
</dbReference>
<dbReference type="InterPro" id="IPR008257">
    <property type="entry name" value="Pept_M19"/>
</dbReference>
<evidence type="ECO:0000313" key="2">
    <source>
        <dbReference type="Proteomes" id="UP000185674"/>
    </source>
</evidence>
<dbReference type="PROSITE" id="PS00869">
    <property type="entry name" value="RENAL_DIPEPTIDASE_1"/>
    <property type="match status" value="1"/>
</dbReference>
<dbReference type="eggNOG" id="COG2355">
    <property type="taxonomic scope" value="Bacteria"/>
</dbReference>
<dbReference type="PROSITE" id="PS51365">
    <property type="entry name" value="RENAL_DIPEPTIDASE_2"/>
    <property type="match status" value="1"/>
</dbReference>
<name>A0A1P8EFC1_9GAMM</name>
<dbReference type="InterPro" id="IPR000180">
    <property type="entry name" value="Dipep_AS"/>
</dbReference>
<dbReference type="PANTHER" id="PTHR10443:SF12">
    <property type="entry name" value="DIPEPTIDASE"/>
    <property type="match status" value="1"/>
</dbReference>